<name>A0ABQ8F6C0_9FUNG</name>
<dbReference type="EMBL" id="JAFCIX010000364">
    <property type="protein sequence ID" value="KAH6592982.1"/>
    <property type="molecule type" value="Genomic_DNA"/>
</dbReference>
<keyword evidence="4" id="KW-1185">Reference proteome</keyword>
<reference evidence="3 4" key="1">
    <citation type="submission" date="2021-02" db="EMBL/GenBank/DDBJ databases">
        <title>Variation within the Batrachochytrium salamandrivorans European outbreak.</title>
        <authorList>
            <person name="Kelly M."/>
            <person name="Pasmans F."/>
            <person name="Shea T.P."/>
            <person name="Munoz J.F."/>
            <person name="Carranza S."/>
            <person name="Cuomo C.A."/>
            <person name="Martel A."/>
        </authorList>
    </citation>
    <scope>NUCLEOTIDE SEQUENCE [LARGE SCALE GENOMIC DNA]</scope>
    <source>
        <strain evidence="3 4">AMFP18/2</strain>
    </source>
</reference>
<dbReference type="Gene3D" id="3.90.1150.10">
    <property type="entry name" value="Aspartate Aminotransferase, domain 1"/>
    <property type="match status" value="1"/>
</dbReference>
<dbReference type="InterPro" id="IPR015422">
    <property type="entry name" value="PyrdxlP-dep_Trfase_small"/>
</dbReference>
<evidence type="ECO:0000313" key="3">
    <source>
        <dbReference type="EMBL" id="KAH6592982.1"/>
    </source>
</evidence>
<evidence type="ECO:0000256" key="1">
    <source>
        <dbReference type="ARBA" id="ARBA00022898"/>
    </source>
</evidence>
<dbReference type="Proteomes" id="UP001648503">
    <property type="component" value="Unassembled WGS sequence"/>
</dbReference>
<dbReference type="SUPFAM" id="SSF53383">
    <property type="entry name" value="PLP-dependent transferases"/>
    <property type="match status" value="1"/>
</dbReference>
<dbReference type="Gene3D" id="3.40.640.10">
    <property type="entry name" value="Type I PLP-dependent aspartate aminotransferase-like (Major domain)"/>
    <property type="match status" value="1"/>
</dbReference>
<comment type="caution">
    <text evidence="3">The sequence shown here is derived from an EMBL/GenBank/DDBJ whole genome shotgun (WGS) entry which is preliminary data.</text>
</comment>
<dbReference type="PANTHER" id="PTHR43092">
    <property type="entry name" value="L-CYSTEINE DESULFHYDRASE"/>
    <property type="match status" value="1"/>
</dbReference>
<dbReference type="InterPro" id="IPR000192">
    <property type="entry name" value="Aminotrans_V_dom"/>
</dbReference>
<accession>A0ABQ8F6C0</accession>
<gene>
    <name evidence="3" type="ORF">BASA50_007709</name>
</gene>
<dbReference type="PANTHER" id="PTHR43092:SF2">
    <property type="entry name" value="HERCYNYLCYSTEINE SULFOXIDE LYASE"/>
    <property type="match status" value="1"/>
</dbReference>
<evidence type="ECO:0000313" key="4">
    <source>
        <dbReference type="Proteomes" id="UP001648503"/>
    </source>
</evidence>
<evidence type="ECO:0000259" key="2">
    <source>
        <dbReference type="Pfam" id="PF00266"/>
    </source>
</evidence>
<organism evidence="3 4">
    <name type="scientific">Batrachochytrium salamandrivorans</name>
    <dbReference type="NCBI Taxonomy" id="1357716"/>
    <lineage>
        <taxon>Eukaryota</taxon>
        <taxon>Fungi</taxon>
        <taxon>Fungi incertae sedis</taxon>
        <taxon>Chytridiomycota</taxon>
        <taxon>Chytridiomycota incertae sedis</taxon>
        <taxon>Chytridiomycetes</taxon>
        <taxon>Rhizophydiales</taxon>
        <taxon>Rhizophydiales incertae sedis</taxon>
        <taxon>Batrachochytrium</taxon>
    </lineage>
</organism>
<sequence length="474" mass="53100">MSSLYKQATDLLALPDSDYSLVRPLDTAFEQYWVSFFHQTQSPECGANTKATLFKLLGTTDPDSSNTAETPSPPITFLAHGSYGAVSSPVLDVLHKWSLKMEYNPVSFFYKTLFHYIVRSQRDVARLLGTSPENTVLVTNVEYGLSAVLKSLNLAPCDCILAFDFTYGAVLFAMEAEAQACNATLLRIPTSTPITAESIVKDLDLFLATSAELVSGKIKLALFEHITSPTALVLPIDQLICICRQHNILSFIDGAHGVGQLDLQLDTLGPDFYVTNPHKWLCNARGCAVLYIHPEHHKWIHPLVITWGANQGMQAEFLWQGTADYSPFLSLVTAIRFFMWFGPSKFILRNHQLAVQVGDMLSYVWGTHLLTSDSTMIGNMVSVKVPKRMVSPQASCVNDTCSFSDLHDLLYETYRIEVPVFTFRNAQYIRVSLHIYNDIDDGLRLAESVLLAYGYPHDHSSFSRLSQWIRDFKS</sequence>
<proteinExistence type="predicted"/>
<dbReference type="Pfam" id="PF00266">
    <property type="entry name" value="Aminotran_5"/>
    <property type="match status" value="1"/>
</dbReference>
<protein>
    <recommendedName>
        <fullName evidence="2">Aminotransferase class V domain-containing protein</fullName>
    </recommendedName>
</protein>
<dbReference type="InterPro" id="IPR015424">
    <property type="entry name" value="PyrdxlP-dep_Trfase"/>
</dbReference>
<dbReference type="InterPro" id="IPR015421">
    <property type="entry name" value="PyrdxlP-dep_Trfase_major"/>
</dbReference>
<feature type="domain" description="Aminotransferase class V" evidence="2">
    <location>
        <begin position="90"/>
        <end position="440"/>
    </location>
</feature>
<keyword evidence="1" id="KW-0663">Pyridoxal phosphate</keyword>